<keyword evidence="1" id="KW-0175">Coiled coil</keyword>
<evidence type="ECO:0000256" key="2">
    <source>
        <dbReference type="SAM" id="MobiDB-lite"/>
    </source>
</evidence>
<feature type="coiled-coil region" evidence="1">
    <location>
        <begin position="111"/>
        <end position="143"/>
    </location>
</feature>
<dbReference type="Proteomes" id="UP001652628">
    <property type="component" value="Chromosome 2L"/>
</dbReference>
<name>A0AB39ZKC1_DROSZ</name>
<reference evidence="4" key="2">
    <citation type="submission" date="2025-08" db="UniProtKB">
        <authorList>
            <consortium name="RefSeq"/>
        </authorList>
    </citation>
    <scope>IDENTIFICATION</scope>
</reference>
<feature type="region of interest" description="Disordered" evidence="2">
    <location>
        <begin position="1"/>
        <end position="23"/>
    </location>
</feature>
<dbReference type="GeneID" id="108015507"/>
<keyword evidence="3" id="KW-1185">Reference proteome</keyword>
<evidence type="ECO:0000256" key="1">
    <source>
        <dbReference type="SAM" id="Coils"/>
    </source>
</evidence>
<feature type="compositionally biased region" description="Polar residues" evidence="2">
    <location>
        <begin position="256"/>
        <end position="272"/>
    </location>
</feature>
<dbReference type="RefSeq" id="XP_016937456.3">
    <property type="nucleotide sequence ID" value="XM_017081967.4"/>
</dbReference>
<accession>A0AB39ZKC1</accession>
<proteinExistence type="predicted"/>
<reference evidence="3" key="1">
    <citation type="submission" date="2025-05" db="UniProtKB">
        <authorList>
            <consortium name="RefSeq"/>
        </authorList>
    </citation>
    <scope>NUCLEOTIDE SEQUENCE [LARGE SCALE GENOMIC DNA]</scope>
</reference>
<gene>
    <name evidence="4" type="primary">LOC108015507</name>
</gene>
<evidence type="ECO:0000313" key="4">
    <source>
        <dbReference type="RefSeq" id="XP_016937456.3"/>
    </source>
</evidence>
<sequence length="460" mass="53703">MDRGESCPLQCTNSGSESTKKAPAKVENSLLGLFGFSSEQDDLFRTRNFRSDDTLGLVVSKWLRYSLEDMSPRQPYVPTTMAQYQQQQLLQKRPQLQRHHPMSLPQEHPLISQQQQQLQQLQLQQQQLQQQQLQLQQQRQQQQYYYAQLQPQIGTVYNPRPWLLYQNQQPSNQQGNYQYWYGMQPRSVNIQQAVPLHPELIPPSFCQHPNGAYIQPTAPPKPENKAAMKARSLPPKDQVQPTVLQGRPMAGGRSNFRPQSSTESSSINRVNSLTSFQDESGFRIRDSKEDMIKYRRIAARTLSPDMEEFDRRHKNLKLQKEIQLQESKVKEDENGSSLGSGASCLFRRLAQFMRSRSLRKSKKIAAKTKNQDEDSQKSSVFSAPKKRGFLRRFFGEVRDHEVDICEQQQAKSVCDVHYPTDLPINNQDQKDLREAEYFRRLRKRQQRRKLEDIYRIPAEH</sequence>
<protein>
    <submittedName>
        <fullName evidence="4">TPR-containing protein DDB_G0280363-like</fullName>
    </submittedName>
</protein>
<organism evidence="3 4">
    <name type="scientific">Drosophila suzukii</name>
    <name type="common">Spotted-wing drosophila fruit fly</name>
    <dbReference type="NCBI Taxonomy" id="28584"/>
    <lineage>
        <taxon>Eukaryota</taxon>
        <taxon>Metazoa</taxon>
        <taxon>Ecdysozoa</taxon>
        <taxon>Arthropoda</taxon>
        <taxon>Hexapoda</taxon>
        <taxon>Insecta</taxon>
        <taxon>Pterygota</taxon>
        <taxon>Neoptera</taxon>
        <taxon>Endopterygota</taxon>
        <taxon>Diptera</taxon>
        <taxon>Brachycera</taxon>
        <taxon>Muscomorpha</taxon>
        <taxon>Ephydroidea</taxon>
        <taxon>Drosophilidae</taxon>
        <taxon>Drosophila</taxon>
        <taxon>Sophophora</taxon>
    </lineage>
</organism>
<evidence type="ECO:0000313" key="3">
    <source>
        <dbReference type="Proteomes" id="UP001652628"/>
    </source>
</evidence>
<dbReference type="AlphaFoldDB" id="A0AB39ZKC1"/>
<feature type="region of interest" description="Disordered" evidence="2">
    <location>
        <begin position="231"/>
        <end position="272"/>
    </location>
</feature>